<keyword evidence="1" id="KW-1133">Transmembrane helix</keyword>
<keyword evidence="3" id="KW-1185">Reference proteome</keyword>
<evidence type="ECO:0000313" key="2">
    <source>
        <dbReference type="EMBL" id="KAE9615164.1"/>
    </source>
</evidence>
<dbReference type="EMBL" id="WOCE01000004">
    <property type="protein sequence ID" value="KAE9615164.1"/>
    <property type="molecule type" value="Genomic_DNA"/>
</dbReference>
<organism evidence="2 3">
    <name type="scientific">Lupinus albus</name>
    <name type="common">White lupine</name>
    <name type="synonym">Lupinus termis</name>
    <dbReference type="NCBI Taxonomy" id="3870"/>
    <lineage>
        <taxon>Eukaryota</taxon>
        <taxon>Viridiplantae</taxon>
        <taxon>Streptophyta</taxon>
        <taxon>Embryophyta</taxon>
        <taxon>Tracheophyta</taxon>
        <taxon>Spermatophyta</taxon>
        <taxon>Magnoliopsida</taxon>
        <taxon>eudicotyledons</taxon>
        <taxon>Gunneridae</taxon>
        <taxon>Pentapetalae</taxon>
        <taxon>rosids</taxon>
        <taxon>fabids</taxon>
        <taxon>Fabales</taxon>
        <taxon>Fabaceae</taxon>
        <taxon>Papilionoideae</taxon>
        <taxon>50 kb inversion clade</taxon>
        <taxon>genistoids sensu lato</taxon>
        <taxon>core genistoids</taxon>
        <taxon>Genisteae</taxon>
        <taxon>Lupinus</taxon>
    </lineage>
</organism>
<evidence type="ECO:0000256" key="1">
    <source>
        <dbReference type="SAM" id="Phobius"/>
    </source>
</evidence>
<feature type="transmembrane region" description="Helical" evidence="1">
    <location>
        <begin position="38"/>
        <end position="59"/>
    </location>
</feature>
<dbReference type="AlphaFoldDB" id="A0A6A4QQD7"/>
<proteinExistence type="predicted"/>
<gene>
    <name evidence="2" type="ORF">Lalb_Chr04g0252401</name>
</gene>
<keyword evidence="1" id="KW-0472">Membrane</keyword>
<evidence type="ECO:0000313" key="3">
    <source>
        <dbReference type="Proteomes" id="UP000447434"/>
    </source>
</evidence>
<sequence length="62" mass="7095">MVAADSVSRKCMLEVINEVKYALSSTVSVILHIVLKNIFIIPILSFISGINDILLYNFYFKW</sequence>
<comment type="caution">
    <text evidence="2">The sequence shown here is derived from an EMBL/GenBank/DDBJ whole genome shotgun (WGS) entry which is preliminary data.</text>
</comment>
<name>A0A6A4QQD7_LUPAL</name>
<accession>A0A6A4QQD7</accession>
<keyword evidence="1" id="KW-0812">Transmembrane</keyword>
<reference evidence="3" key="1">
    <citation type="journal article" date="2020" name="Nat. Commun.">
        <title>Genome sequence of the cluster root forming white lupin.</title>
        <authorList>
            <person name="Hufnagel B."/>
            <person name="Marques A."/>
            <person name="Soriano A."/>
            <person name="Marques L."/>
            <person name="Divol F."/>
            <person name="Doumas P."/>
            <person name="Sallet E."/>
            <person name="Mancinotti D."/>
            <person name="Carrere S."/>
            <person name="Marande W."/>
            <person name="Arribat S."/>
            <person name="Keller J."/>
            <person name="Huneau C."/>
            <person name="Blein T."/>
            <person name="Aime D."/>
            <person name="Laguerre M."/>
            <person name="Taylor J."/>
            <person name="Schubert V."/>
            <person name="Nelson M."/>
            <person name="Geu-Flores F."/>
            <person name="Crespi M."/>
            <person name="Gallardo-Guerrero K."/>
            <person name="Delaux P.-M."/>
            <person name="Salse J."/>
            <person name="Berges H."/>
            <person name="Guyot R."/>
            <person name="Gouzy J."/>
            <person name="Peret B."/>
        </authorList>
    </citation>
    <scope>NUCLEOTIDE SEQUENCE [LARGE SCALE GENOMIC DNA]</scope>
    <source>
        <strain evidence="3">cv. Amiga</strain>
    </source>
</reference>
<dbReference type="Proteomes" id="UP000447434">
    <property type="component" value="Chromosome 4"/>
</dbReference>
<protein>
    <submittedName>
        <fullName evidence="2">Uncharacterized protein</fullName>
    </submittedName>
</protein>